<dbReference type="RefSeq" id="WP_200293944.1">
    <property type="nucleotide sequence ID" value="NZ_CP067013.1"/>
</dbReference>
<feature type="domain" description="MHYT" evidence="2">
    <location>
        <begin position="21"/>
        <end position="152"/>
    </location>
</feature>
<protein>
    <recommendedName>
        <fullName evidence="2">MHYT domain-containing protein</fullName>
    </recommendedName>
</protein>
<dbReference type="PANTHER" id="PTHR35152:SF1">
    <property type="entry name" value="DOMAIN SIGNALLING PROTEIN, PUTATIVE (AFU_ORTHOLOGUE AFUA_5G11310)-RELATED"/>
    <property type="match status" value="1"/>
</dbReference>
<feature type="transmembrane region" description="Helical" evidence="1">
    <location>
        <begin position="27"/>
        <end position="47"/>
    </location>
</feature>
<keyword evidence="1" id="KW-1133">Transmembrane helix</keyword>
<dbReference type="PROSITE" id="PS50924">
    <property type="entry name" value="MHYT"/>
    <property type="match status" value="1"/>
</dbReference>
<dbReference type="PANTHER" id="PTHR35152">
    <property type="entry name" value="DOMAIN SIGNALLING PROTEIN, PUTATIVE (AFU_ORTHOLOGUE AFUA_5G11310)-RELATED"/>
    <property type="match status" value="1"/>
</dbReference>
<proteinExistence type="predicted"/>
<keyword evidence="1" id="KW-0812">Transmembrane</keyword>
<evidence type="ECO:0000256" key="1">
    <source>
        <dbReference type="PROSITE-ProRule" id="PRU00244"/>
    </source>
</evidence>
<keyword evidence="1" id="KW-0472">Membrane</keyword>
<organism evidence="3 4">
    <name type="scientific">Stutzerimonas balearica</name>
    <dbReference type="NCBI Taxonomy" id="74829"/>
    <lineage>
        <taxon>Bacteria</taxon>
        <taxon>Pseudomonadati</taxon>
        <taxon>Pseudomonadota</taxon>
        <taxon>Gammaproteobacteria</taxon>
        <taxon>Pseudomonadales</taxon>
        <taxon>Pseudomonadaceae</taxon>
        <taxon>Stutzerimonas</taxon>
    </lineage>
</organism>
<dbReference type="GO" id="GO:0016020">
    <property type="term" value="C:membrane"/>
    <property type="evidence" value="ECO:0007669"/>
    <property type="project" value="UniProtKB-UniRule"/>
</dbReference>
<dbReference type="InterPro" id="IPR005330">
    <property type="entry name" value="MHYT_dom"/>
</dbReference>
<comment type="caution">
    <text evidence="1">Lacks conserved residue(s) required for the propagation of feature annotation.</text>
</comment>
<dbReference type="Proteomes" id="UP000595933">
    <property type="component" value="Chromosome"/>
</dbReference>
<feature type="transmembrane region" description="Helical" evidence="1">
    <location>
        <begin position="125"/>
        <end position="145"/>
    </location>
</feature>
<feature type="transmembrane region" description="Helical" evidence="1">
    <location>
        <begin position="59"/>
        <end position="82"/>
    </location>
</feature>
<sequence>MSRLLLSSLPPDQIALPGASHDPGLVLLSYLVASAAAYTALALAHRVSQSVEARYREYWRWVGALALGGGIWSMHFIAMLAFQAPLDIAYDHRVTLLSLVIAVATSYLVMRLLGRERLRSWQYGLAATAAGTSIAAMHYTGMAAIRSAATLY</sequence>
<evidence type="ECO:0000313" key="4">
    <source>
        <dbReference type="Proteomes" id="UP000595933"/>
    </source>
</evidence>
<name>A0A9X7V7J7_9GAMM</name>
<accession>A0A9X7V7J7</accession>
<dbReference type="Pfam" id="PF03707">
    <property type="entry name" value="MHYT"/>
    <property type="match status" value="2"/>
</dbReference>
<evidence type="ECO:0000313" key="3">
    <source>
        <dbReference type="EMBL" id="QQN52713.1"/>
    </source>
</evidence>
<dbReference type="EMBL" id="CP067013">
    <property type="protein sequence ID" value="QQN52713.1"/>
    <property type="molecule type" value="Genomic_DNA"/>
</dbReference>
<feature type="transmembrane region" description="Helical" evidence="1">
    <location>
        <begin position="94"/>
        <end position="113"/>
    </location>
</feature>
<reference evidence="3 4" key="1">
    <citation type="submission" date="2020-12" db="EMBL/GenBank/DDBJ databases">
        <title>FDA dAtabase for Regulatory Grade micrObial Sequences (FDA-ARGOS): Supporting development and validation of Infectious Disease Dx tests.</title>
        <authorList>
            <person name="Sproer C."/>
            <person name="Gronow S."/>
            <person name="Severitt S."/>
            <person name="Schroder I."/>
            <person name="Tallon L."/>
            <person name="Sadzewicz L."/>
            <person name="Zhao X."/>
            <person name="Boylan J."/>
            <person name="Ott S."/>
            <person name="Bowen H."/>
            <person name="Vavikolanu K."/>
            <person name="Mehta A."/>
            <person name="Aluvathingal J."/>
            <person name="Nadendla S."/>
            <person name="Lowell S."/>
            <person name="Myers T."/>
            <person name="Yan Y."/>
            <person name="Sichtig H."/>
        </authorList>
    </citation>
    <scope>NUCLEOTIDE SEQUENCE [LARGE SCALE GENOMIC DNA]</scope>
    <source>
        <strain evidence="3 4">FDAARGOS_1013</strain>
    </source>
</reference>
<evidence type="ECO:0000259" key="2">
    <source>
        <dbReference type="PROSITE" id="PS50924"/>
    </source>
</evidence>
<gene>
    <name evidence="3" type="ORF">I6H70_10030</name>
</gene>
<dbReference type="AlphaFoldDB" id="A0A9X7V7J7"/>